<dbReference type="AlphaFoldDB" id="A0A367YJR8"/>
<dbReference type="InterPro" id="IPR029062">
    <property type="entry name" value="Class_I_gatase-like"/>
</dbReference>
<dbReference type="InterPro" id="IPR019197">
    <property type="entry name" value="Biotin-prot_ligase_N"/>
</dbReference>
<evidence type="ECO:0000256" key="1">
    <source>
        <dbReference type="ARBA" id="ARBA00009934"/>
    </source>
</evidence>
<dbReference type="Gene3D" id="3.40.50.880">
    <property type="match status" value="1"/>
</dbReference>
<dbReference type="GO" id="GO:0005737">
    <property type="term" value="C:cytoplasm"/>
    <property type="evidence" value="ECO:0007669"/>
    <property type="project" value="TreeGrafter"/>
</dbReference>
<dbReference type="PANTHER" id="PTHR12835">
    <property type="entry name" value="BIOTIN PROTEIN LIGASE"/>
    <property type="match status" value="1"/>
</dbReference>
<evidence type="ECO:0000256" key="2">
    <source>
        <dbReference type="ARBA" id="ARBA00022598"/>
    </source>
</evidence>
<dbReference type="Gene3D" id="3.30.930.10">
    <property type="entry name" value="Bira Bifunctional Protein, Domain 2"/>
    <property type="match status" value="1"/>
</dbReference>
<dbReference type="STRING" id="5486.A0A367YJR8"/>
<gene>
    <name evidence="4" type="primary">BPL1</name>
    <name evidence="4" type="ORF">Cantr_01635</name>
</gene>
<organism evidence="4 5">
    <name type="scientific">Candida viswanathii</name>
    <dbReference type="NCBI Taxonomy" id="5486"/>
    <lineage>
        <taxon>Eukaryota</taxon>
        <taxon>Fungi</taxon>
        <taxon>Dikarya</taxon>
        <taxon>Ascomycota</taxon>
        <taxon>Saccharomycotina</taxon>
        <taxon>Pichiomycetes</taxon>
        <taxon>Debaryomycetaceae</taxon>
        <taxon>Candida/Lodderomyces clade</taxon>
        <taxon>Candida</taxon>
    </lineage>
</organism>
<feature type="domain" description="BPL/LPL catalytic" evidence="3">
    <location>
        <begin position="375"/>
        <end position="600"/>
    </location>
</feature>
<evidence type="ECO:0000313" key="5">
    <source>
        <dbReference type="Proteomes" id="UP000253472"/>
    </source>
</evidence>
<sequence length="678" mass="74776">MNVLVYSGPGTTADGVKNCLDSLRLHLASYYAVLPVSETVLLNEPWQRKTSLLVIPGGADLPYCKTFNGKGNQLITKYVKQGGKFLGICAGGYYASARCEFEVGDPKMEVSGPRELAFFPGTAKGAAFKGFVYELHVGARAARLLVNTEALPGSPSEVFNYFNGGPVFVDAGKYKDVEVLAKYIEDTDVEDAEKAAVVYRKVGKGDVLLCGTHPEAIAHSLKPKESDGPKYPAVVEKLKETDHNRRVFLKECLKKIGLRVSENVDTTIPRVTPMYVVSPYVNKVRDIYETLKTNLGLKDERFQDHNDNFVFVDESREDYDAIEDEDGYDADDPTKSTKYVNFLTSRTIPTTKMVQYFNLEKYFASLSSLSGGTVGEIGSVLGYSEVITSTNTIMDKNPLWLEHLPHGFTLTASTQIAGRGRGGNVWINPRGVLATSILFKVPASPTSSSTVITLQYLCGLAFIEAILSYGSNVSGQGVGYEDIPVRLKWPNDIFILKPEYFNDLKDKDDVSSTVDGDDEKYVKVSGALINSQFINGTFYLVWGGGVNVSNPAPTTSLNLVLQKLNAIREKKGLSRLPDYEPELLLAKITHTIDQFYAVFKKSGLAPFLPLYYKRWFHSNQKVSVDSGSGSQRSCVIKGITPDYGLLIAEDVLNHEILHLQPDGNSFDIFKGLVYKKNT</sequence>
<dbReference type="CDD" id="cd03144">
    <property type="entry name" value="GATase1_ScBLP_like"/>
    <property type="match status" value="1"/>
</dbReference>
<accession>A0A367YJR8</accession>
<keyword evidence="2 4" id="KW-0436">Ligase</keyword>
<dbReference type="OrthoDB" id="10250105at2759"/>
<dbReference type="Pfam" id="PF09825">
    <property type="entry name" value="BPL_N"/>
    <property type="match status" value="1"/>
</dbReference>
<evidence type="ECO:0000313" key="4">
    <source>
        <dbReference type="EMBL" id="RCK66088.1"/>
    </source>
</evidence>
<dbReference type="Proteomes" id="UP000253472">
    <property type="component" value="Unassembled WGS sequence"/>
</dbReference>
<dbReference type="PROSITE" id="PS51733">
    <property type="entry name" value="BPL_LPL_CATALYTIC"/>
    <property type="match status" value="1"/>
</dbReference>
<evidence type="ECO:0000259" key="3">
    <source>
        <dbReference type="PROSITE" id="PS51733"/>
    </source>
</evidence>
<dbReference type="SUPFAM" id="SSF55681">
    <property type="entry name" value="Class II aaRS and biotin synthetases"/>
    <property type="match status" value="1"/>
</dbReference>
<dbReference type="SUPFAM" id="SSF52317">
    <property type="entry name" value="Class I glutamine amidotransferase-like"/>
    <property type="match status" value="1"/>
</dbReference>
<dbReference type="GO" id="GO:0004077">
    <property type="term" value="F:biotin--[biotin carboxyl-carrier protein] ligase activity"/>
    <property type="evidence" value="ECO:0007669"/>
    <property type="project" value="InterPro"/>
</dbReference>
<dbReference type="Pfam" id="PF03099">
    <property type="entry name" value="BPL_LplA_LipB"/>
    <property type="match status" value="1"/>
</dbReference>
<dbReference type="InterPro" id="IPR004143">
    <property type="entry name" value="BPL_LPL_catalytic"/>
</dbReference>
<protein>
    <submittedName>
        <fullName evidence="4">Biotin--protein ligase</fullName>
    </submittedName>
</protein>
<reference evidence="4 5" key="1">
    <citation type="submission" date="2018-06" db="EMBL/GenBank/DDBJ databases">
        <title>Whole genome sequencing of Candida tropicalis (genome annotated by CSBL at Korea University).</title>
        <authorList>
            <person name="Ahn J."/>
        </authorList>
    </citation>
    <scope>NUCLEOTIDE SEQUENCE [LARGE SCALE GENOMIC DNA]</scope>
    <source>
        <strain evidence="4 5">ATCC 20962</strain>
    </source>
</reference>
<keyword evidence="5" id="KW-1185">Reference proteome</keyword>
<proteinExistence type="inferred from homology"/>
<dbReference type="InterPro" id="IPR045864">
    <property type="entry name" value="aa-tRNA-synth_II/BPL/LPL"/>
</dbReference>
<dbReference type="EMBL" id="QLNQ01000018">
    <property type="protein sequence ID" value="RCK66088.1"/>
    <property type="molecule type" value="Genomic_DNA"/>
</dbReference>
<dbReference type="CDD" id="cd16442">
    <property type="entry name" value="BPL"/>
    <property type="match status" value="1"/>
</dbReference>
<comment type="caution">
    <text evidence="4">The sequence shown here is derived from an EMBL/GenBank/DDBJ whole genome shotgun (WGS) entry which is preliminary data.</text>
</comment>
<dbReference type="PANTHER" id="PTHR12835:SF5">
    <property type="entry name" value="BIOTIN--PROTEIN LIGASE"/>
    <property type="match status" value="1"/>
</dbReference>
<comment type="similarity">
    <text evidence="1">Belongs to the biotin--protein ligase family.</text>
</comment>
<name>A0A367YJR8_9ASCO</name>
<dbReference type="InterPro" id="IPR004408">
    <property type="entry name" value="Biotin_CoA_COase_ligase"/>
</dbReference>